<evidence type="ECO:0000256" key="5">
    <source>
        <dbReference type="ARBA" id="ARBA00022741"/>
    </source>
</evidence>
<dbReference type="Gene3D" id="3.40.50.300">
    <property type="entry name" value="P-loop containing nucleotide triphosphate hydrolases"/>
    <property type="match status" value="1"/>
</dbReference>
<dbReference type="GO" id="GO:0005737">
    <property type="term" value="C:cytoplasm"/>
    <property type="evidence" value="ECO:0007669"/>
    <property type="project" value="TreeGrafter"/>
</dbReference>
<proteinExistence type="inferred from homology"/>
<keyword evidence="5 9" id="KW-0547">Nucleotide-binding</keyword>
<dbReference type="InterPro" id="IPR027417">
    <property type="entry name" value="P-loop_NTPase"/>
</dbReference>
<sequence>MKVYVIMGVAGCGKSTVGREAAKRLNIPFLEGDHFHPKSNIKKMSRGTPLNDEDRMPWVEAMIQTCQGTASKSDGKDAPMILACSALSKTVRQRLREGLNERCQFIHLQGAQAMIERRLSERSGHFFKADLLASQFAALDMPQRAITLDVFQPVDILAQQVCDIIQSEDQAE</sequence>
<dbReference type="Proteomes" id="UP000600865">
    <property type="component" value="Unassembled WGS sequence"/>
</dbReference>
<evidence type="ECO:0000256" key="6">
    <source>
        <dbReference type="ARBA" id="ARBA00022777"/>
    </source>
</evidence>
<gene>
    <name evidence="10" type="primary">idnK</name>
    <name evidence="10" type="ORF">GCM10011309_14530</name>
</gene>
<dbReference type="GO" id="GO:0046316">
    <property type="term" value="F:gluconokinase activity"/>
    <property type="evidence" value="ECO:0007669"/>
    <property type="project" value="UniProtKB-EC"/>
</dbReference>
<dbReference type="EC" id="2.7.1.12" evidence="3 9"/>
<dbReference type="AlphaFoldDB" id="A0A918KJC1"/>
<evidence type="ECO:0000256" key="4">
    <source>
        <dbReference type="ARBA" id="ARBA00022679"/>
    </source>
</evidence>
<dbReference type="GO" id="GO:0005524">
    <property type="term" value="F:ATP binding"/>
    <property type="evidence" value="ECO:0007669"/>
    <property type="project" value="UniProtKB-KW"/>
</dbReference>
<evidence type="ECO:0000256" key="1">
    <source>
        <dbReference type="ARBA" id="ARBA00004761"/>
    </source>
</evidence>
<comment type="caution">
    <text evidence="10">The sequence shown here is derived from an EMBL/GenBank/DDBJ whole genome shotgun (WGS) entry which is preliminary data.</text>
</comment>
<keyword evidence="6 9" id="KW-0418">Kinase</keyword>
<dbReference type="InterPro" id="IPR031322">
    <property type="entry name" value="Shikimate/glucono_kinase"/>
</dbReference>
<keyword evidence="11" id="KW-1185">Reference proteome</keyword>
<comment type="catalytic activity">
    <reaction evidence="8 9">
        <text>D-gluconate + ATP = 6-phospho-D-gluconate + ADP + H(+)</text>
        <dbReference type="Rhea" id="RHEA:19433"/>
        <dbReference type="ChEBI" id="CHEBI:15378"/>
        <dbReference type="ChEBI" id="CHEBI:18391"/>
        <dbReference type="ChEBI" id="CHEBI:30616"/>
        <dbReference type="ChEBI" id="CHEBI:58759"/>
        <dbReference type="ChEBI" id="CHEBI:456216"/>
        <dbReference type="EC" id="2.7.1.12"/>
    </reaction>
</comment>
<dbReference type="SUPFAM" id="SSF52540">
    <property type="entry name" value="P-loop containing nucleoside triphosphate hydrolases"/>
    <property type="match status" value="1"/>
</dbReference>
<evidence type="ECO:0000256" key="3">
    <source>
        <dbReference type="ARBA" id="ARBA00012054"/>
    </source>
</evidence>
<dbReference type="EMBL" id="BMYV01000001">
    <property type="protein sequence ID" value="GGX65364.1"/>
    <property type="molecule type" value="Genomic_DNA"/>
</dbReference>
<comment type="similarity">
    <text evidence="2 9">Belongs to the gluconokinase GntK/GntV family.</text>
</comment>
<reference evidence="10 11" key="1">
    <citation type="journal article" date="2014" name="Int. J. Syst. Evol. Microbiol.">
        <title>Complete genome sequence of Corynebacterium casei LMG S-19264T (=DSM 44701T), isolated from a smear-ripened cheese.</title>
        <authorList>
            <consortium name="US DOE Joint Genome Institute (JGI-PGF)"/>
            <person name="Walter F."/>
            <person name="Albersmeier A."/>
            <person name="Kalinowski J."/>
            <person name="Ruckert C."/>
        </authorList>
    </citation>
    <scope>NUCLEOTIDE SEQUENCE [LARGE SCALE GENOMIC DNA]</scope>
    <source>
        <strain evidence="10 11">KCTC 23968</strain>
    </source>
</reference>
<evidence type="ECO:0000313" key="11">
    <source>
        <dbReference type="Proteomes" id="UP000600865"/>
    </source>
</evidence>
<evidence type="ECO:0000256" key="2">
    <source>
        <dbReference type="ARBA" id="ARBA00008420"/>
    </source>
</evidence>
<dbReference type="NCBIfam" id="TIGR01313">
    <property type="entry name" value="therm_gnt_kin"/>
    <property type="match status" value="1"/>
</dbReference>
<dbReference type="PANTHER" id="PTHR43442">
    <property type="entry name" value="GLUCONOKINASE-RELATED"/>
    <property type="match status" value="1"/>
</dbReference>
<dbReference type="GO" id="GO:0005975">
    <property type="term" value="P:carbohydrate metabolic process"/>
    <property type="evidence" value="ECO:0007669"/>
    <property type="project" value="InterPro"/>
</dbReference>
<keyword evidence="7 9" id="KW-0067">ATP-binding</keyword>
<dbReference type="PANTHER" id="PTHR43442:SF3">
    <property type="entry name" value="GLUCONOKINASE-RELATED"/>
    <property type="match status" value="1"/>
</dbReference>
<keyword evidence="4 9" id="KW-0808">Transferase</keyword>
<dbReference type="CDD" id="cd02021">
    <property type="entry name" value="GntK"/>
    <property type="match status" value="1"/>
</dbReference>
<name>A0A918KJC1_9PROT</name>
<evidence type="ECO:0000256" key="8">
    <source>
        <dbReference type="ARBA" id="ARBA00048090"/>
    </source>
</evidence>
<dbReference type="Pfam" id="PF01202">
    <property type="entry name" value="SKI"/>
    <property type="match status" value="1"/>
</dbReference>
<protein>
    <recommendedName>
        <fullName evidence="3 9">Gluconokinase</fullName>
        <ecNumber evidence="3 9">2.7.1.12</ecNumber>
    </recommendedName>
</protein>
<accession>A0A918KJC1</accession>
<dbReference type="InterPro" id="IPR006001">
    <property type="entry name" value="Therm_gnt_kin"/>
</dbReference>
<evidence type="ECO:0000256" key="7">
    <source>
        <dbReference type="ARBA" id="ARBA00022840"/>
    </source>
</evidence>
<evidence type="ECO:0000313" key="10">
    <source>
        <dbReference type="EMBL" id="GGX65364.1"/>
    </source>
</evidence>
<evidence type="ECO:0000256" key="9">
    <source>
        <dbReference type="RuleBase" id="RU363066"/>
    </source>
</evidence>
<dbReference type="RefSeq" id="WP_189583374.1">
    <property type="nucleotide sequence ID" value="NZ_BMYV01000001.1"/>
</dbReference>
<comment type="pathway">
    <text evidence="1">Carbohydrate acid metabolism.</text>
</comment>
<organism evidence="10 11">
    <name type="scientific">Litorimonas cladophorae</name>
    <dbReference type="NCBI Taxonomy" id="1220491"/>
    <lineage>
        <taxon>Bacteria</taxon>
        <taxon>Pseudomonadati</taxon>
        <taxon>Pseudomonadota</taxon>
        <taxon>Alphaproteobacteria</taxon>
        <taxon>Maricaulales</taxon>
        <taxon>Robiginitomaculaceae</taxon>
    </lineage>
</organism>